<dbReference type="Gene3D" id="3.40.710.10">
    <property type="entry name" value="DD-peptidase/beta-lactamase superfamily"/>
    <property type="match status" value="1"/>
</dbReference>
<name>A0A4Q7N1V7_9BACT</name>
<evidence type="ECO:0000259" key="1">
    <source>
        <dbReference type="Pfam" id="PF00144"/>
    </source>
</evidence>
<sequence length="356" mass="40737">MHKFIFILVFLPAIYNANCQPINKNEASLLDSMTTAVTGNNYTDFHSILISKDGKSIYEKYFNGWNKDSLQDSRSAFKSITSILAGIAVDKGFIKDVNQKVYSYFPEFTDFSGNNAWKKDMTIENILRMEAGFDCEEFNDGKDCETDMMATKDWIRFSLALPMKDKPGSVWAYTSCDPMIMSGIISRAAKMSIMEFAKKYLLYPMGIKHYRWTIDPSGNGMTAGSFYILPSDMMKIGEMVLQKGIWKGQRIISENWIKQSTNTPIPITDFSFVKFSKSTVAIPQPAYYGYYWYREEIKTKTFRENVLFASGNGGQYIMIIERLGIVVVFTQGNYNSWKAKKAFDLLAKYIIPAFEK</sequence>
<dbReference type="Pfam" id="PF00144">
    <property type="entry name" value="Beta-lactamase"/>
    <property type="match status" value="1"/>
</dbReference>
<protein>
    <submittedName>
        <fullName evidence="2">CubicO group peptidase (Beta-lactamase class C family)</fullName>
    </submittedName>
</protein>
<dbReference type="Proteomes" id="UP000293874">
    <property type="component" value="Unassembled WGS sequence"/>
</dbReference>
<dbReference type="EMBL" id="SGXA01000001">
    <property type="protein sequence ID" value="RZS75212.1"/>
    <property type="molecule type" value="Genomic_DNA"/>
</dbReference>
<dbReference type="InterPro" id="IPR012338">
    <property type="entry name" value="Beta-lactam/transpept-like"/>
</dbReference>
<proteinExistence type="predicted"/>
<gene>
    <name evidence="2" type="ORF">EV199_1074</name>
</gene>
<accession>A0A4Q7N1V7</accession>
<dbReference type="InterPro" id="IPR001466">
    <property type="entry name" value="Beta-lactam-related"/>
</dbReference>
<keyword evidence="3" id="KW-1185">Reference proteome</keyword>
<dbReference type="OrthoDB" id="1185352at2"/>
<comment type="caution">
    <text evidence="2">The sequence shown here is derived from an EMBL/GenBank/DDBJ whole genome shotgun (WGS) entry which is preliminary data.</text>
</comment>
<dbReference type="PANTHER" id="PTHR43283:SF7">
    <property type="entry name" value="BETA-LACTAMASE-RELATED DOMAIN-CONTAINING PROTEIN"/>
    <property type="match status" value="1"/>
</dbReference>
<dbReference type="SUPFAM" id="SSF56601">
    <property type="entry name" value="beta-lactamase/transpeptidase-like"/>
    <property type="match status" value="1"/>
</dbReference>
<feature type="domain" description="Beta-lactamase-related" evidence="1">
    <location>
        <begin position="48"/>
        <end position="345"/>
    </location>
</feature>
<dbReference type="InterPro" id="IPR050789">
    <property type="entry name" value="Diverse_Enzym_Activities"/>
</dbReference>
<dbReference type="RefSeq" id="WP_130539599.1">
    <property type="nucleotide sequence ID" value="NZ_CP042431.1"/>
</dbReference>
<reference evidence="2 3" key="1">
    <citation type="submission" date="2019-02" db="EMBL/GenBank/DDBJ databases">
        <title>Genomic Encyclopedia of Type Strains, Phase IV (KMG-IV): sequencing the most valuable type-strain genomes for metagenomic binning, comparative biology and taxonomic classification.</title>
        <authorList>
            <person name="Goeker M."/>
        </authorList>
    </citation>
    <scope>NUCLEOTIDE SEQUENCE [LARGE SCALE GENOMIC DNA]</scope>
    <source>
        <strain evidence="2 3">DSM 18116</strain>
    </source>
</reference>
<evidence type="ECO:0000313" key="3">
    <source>
        <dbReference type="Proteomes" id="UP000293874"/>
    </source>
</evidence>
<dbReference type="PANTHER" id="PTHR43283">
    <property type="entry name" value="BETA-LACTAMASE-RELATED"/>
    <property type="match status" value="1"/>
</dbReference>
<organism evidence="2 3">
    <name type="scientific">Pseudobacter ginsenosidimutans</name>
    <dbReference type="NCBI Taxonomy" id="661488"/>
    <lineage>
        <taxon>Bacteria</taxon>
        <taxon>Pseudomonadati</taxon>
        <taxon>Bacteroidota</taxon>
        <taxon>Chitinophagia</taxon>
        <taxon>Chitinophagales</taxon>
        <taxon>Chitinophagaceae</taxon>
        <taxon>Pseudobacter</taxon>
    </lineage>
</organism>
<dbReference type="AlphaFoldDB" id="A0A4Q7N1V7"/>
<evidence type="ECO:0000313" key="2">
    <source>
        <dbReference type="EMBL" id="RZS75212.1"/>
    </source>
</evidence>